<keyword evidence="3" id="KW-1185">Reference proteome</keyword>
<evidence type="ECO:0000256" key="1">
    <source>
        <dbReference type="SAM" id="MobiDB-lite"/>
    </source>
</evidence>
<reference evidence="2" key="2">
    <citation type="submission" date="2020-09" db="EMBL/GenBank/DDBJ databases">
        <authorList>
            <person name="Sun Q."/>
            <person name="Zhou Y."/>
        </authorList>
    </citation>
    <scope>NUCLEOTIDE SEQUENCE</scope>
    <source>
        <strain evidence="2">CGMCC 4.7299</strain>
    </source>
</reference>
<dbReference type="RefSeq" id="WP_189081281.1">
    <property type="nucleotide sequence ID" value="NZ_BMMX01000024.1"/>
</dbReference>
<proteinExistence type="predicted"/>
<protein>
    <submittedName>
        <fullName evidence="2">Uncharacterized protein</fullName>
    </submittedName>
</protein>
<dbReference type="EMBL" id="BMMX01000024">
    <property type="protein sequence ID" value="GGL05837.1"/>
    <property type="molecule type" value="Genomic_DNA"/>
</dbReference>
<reference evidence="2" key="1">
    <citation type="journal article" date="2014" name="Int. J. Syst. Evol. Microbiol.">
        <title>Complete genome sequence of Corynebacterium casei LMG S-19264T (=DSM 44701T), isolated from a smear-ripened cheese.</title>
        <authorList>
            <consortium name="US DOE Joint Genome Institute (JGI-PGF)"/>
            <person name="Walter F."/>
            <person name="Albersmeier A."/>
            <person name="Kalinowski J."/>
            <person name="Ruckert C."/>
        </authorList>
    </citation>
    <scope>NUCLEOTIDE SEQUENCE</scope>
    <source>
        <strain evidence="2">CGMCC 4.7299</strain>
    </source>
</reference>
<dbReference type="AlphaFoldDB" id="A0A8J3FQS2"/>
<feature type="region of interest" description="Disordered" evidence="1">
    <location>
        <begin position="1"/>
        <end position="59"/>
    </location>
</feature>
<organism evidence="2 3">
    <name type="scientific">Mangrovihabitans endophyticus</name>
    <dbReference type="NCBI Taxonomy" id="1751298"/>
    <lineage>
        <taxon>Bacteria</taxon>
        <taxon>Bacillati</taxon>
        <taxon>Actinomycetota</taxon>
        <taxon>Actinomycetes</taxon>
        <taxon>Micromonosporales</taxon>
        <taxon>Micromonosporaceae</taxon>
        <taxon>Mangrovihabitans</taxon>
    </lineage>
</organism>
<comment type="caution">
    <text evidence="2">The sequence shown here is derived from an EMBL/GenBank/DDBJ whole genome shotgun (WGS) entry which is preliminary data.</text>
</comment>
<evidence type="ECO:0000313" key="2">
    <source>
        <dbReference type="EMBL" id="GGL05837.1"/>
    </source>
</evidence>
<accession>A0A8J3FQS2</accession>
<sequence length="59" mass="6603">MANHDVHTGQETDRDTSRAMTHDEATETVEQDPALRNSVGGDDRRTEPGPKDLPERDED</sequence>
<name>A0A8J3FQS2_9ACTN</name>
<feature type="compositionally biased region" description="Basic and acidic residues" evidence="1">
    <location>
        <begin position="41"/>
        <end position="59"/>
    </location>
</feature>
<evidence type="ECO:0000313" key="3">
    <source>
        <dbReference type="Proteomes" id="UP000656042"/>
    </source>
</evidence>
<gene>
    <name evidence="2" type="ORF">GCM10012284_45200</name>
</gene>
<dbReference type="Proteomes" id="UP000656042">
    <property type="component" value="Unassembled WGS sequence"/>
</dbReference>
<feature type="compositionally biased region" description="Basic and acidic residues" evidence="1">
    <location>
        <begin position="1"/>
        <end position="25"/>
    </location>
</feature>